<organism evidence="1 2">
    <name type="scientific">Bacteroides faecalis</name>
    <dbReference type="NCBI Taxonomy" id="2447885"/>
    <lineage>
        <taxon>Bacteria</taxon>
        <taxon>Pseudomonadati</taxon>
        <taxon>Bacteroidota</taxon>
        <taxon>Bacteroidia</taxon>
        <taxon>Bacteroidales</taxon>
        <taxon>Bacteroidaceae</taxon>
        <taxon>Bacteroides</taxon>
    </lineage>
</organism>
<dbReference type="AlphaFoldDB" id="A0A401LXD2"/>
<gene>
    <name evidence="1" type="ORF">KGMB02408_31140</name>
</gene>
<comment type="caution">
    <text evidence="1">The sequence shown here is derived from an EMBL/GenBank/DDBJ whole genome shotgun (WGS) entry which is preliminary data.</text>
</comment>
<protein>
    <submittedName>
        <fullName evidence="1">Uncharacterized protein</fullName>
    </submittedName>
</protein>
<name>A0A401LXD2_9BACE</name>
<reference evidence="1 2" key="1">
    <citation type="submission" date="2018-10" db="EMBL/GenBank/DDBJ databases">
        <title>Draft Genome Sequence of Bacteroides sp. KCTC 15687.</title>
        <authorList>
            <person name="Yu S.Y."/>
            <person name="Kim J.S."/>
            <person name="Oh B.S."/>
            <person name="Park S.H."/>
            <person name="Kang S.W."/>
            <person name="Park J.E."/>
            <person name="Choi S.H."/>
            <person name="Han K.I."/>
            <person name="Lee K.C."/>
            <person name="Eom M.K."/>
            <person name="Suh M.K."/>
            <person name="Lee D.H."/>
            <person name="Yoon H."/>
            <person name="Kim B."/>
            <person name="Yang S.J."/>
            <person name="Lee J.S."/>
            <person name="Lee J.H."/>
        </authorList>
    </citation>
    <scope>NUCLEOTIDE SEQUENCE [LARGE SCALE GENOMIC DNA]</scope>
    <source>
        <strain evidence="1 2">KCTC 15687</strain>
    </source>
</reference>
<sequence>MDFMKNIIRFIFVFLILEIGFAAYGKGAEAISVSSGVEQRLKEKAVEAKVYCVEKGFDINYCFLVDFSIHSGKYRFLYGILKEIQRSVQVFARMDMV</sequence>
<evidence type="ECO:0000313" key="1">
    <source>
        <dbReference type="EMBL" id="GCB36169.1"/>
    </source>
</evidence>
<accession>A0A401LXD2</accession>
<keyword evidence="2" id="KW-1185">Reference proteome</keyword>
<proteinExistence type="predicted"/>
<evidence type="ECO:0000313" key="2">
    <source>
        <dbReference type="Proteomes" id="UP000288079"/>
    </source>
</evidence>
<dbReference type="Proteomes" id="UP000288079">
    <property type="component" value="Unassembled WGS sequence"/>
</dbReference>
<dbReference type="EMBL" id="BHWB01000010">
    <property type="protein sequence ID" value="GCB36169.1"/>
    <property type="molecule type" value="Genomic_DNA"/>
</dbReference>